<evidence type="ECO:0000313" key="5">
    <source>
        <dbReference type="EMBL" id="PRY88452.1"/>
    </source>
</evidence>
<reference evidence="5 6" key="1">
    <citation type="submission" date="2018-03" db="EMBL/GenBank/DDBJ databases">
        <title>Genomic Encyclopedia of Archaeal and Bacterial Type Strains, Phase II (KMG-II): from individual species to whole genera.</title>
        <authorList>
            <person name="Goeker M."/>
        </authorList>
    </citation>
    <scope>NUCLEOTIDE SEQUENCE [LARGE SCALE GENOMIC DNA]</scope>
    <source>
        <strain evidence="5 6">DSM 27929</strain>
    </source>
</reference>
<dbReference type="RefSeq" id="WP_106133182.1">
    <property type="nucleotide sequence ID" value="NZ_PVTR01000004.1"/>
</dbReference>
<accession>A0A2T0WP33</accession>
<evidence type="ECO:0000313" key="6">
    <source>
        <dbReference type="Proteomes" id="UP000238157"/>
    </source>
</evidence>
<comment type="subcellular location">
    <subcellularLocation>
        <location evidence="4">Cytoplasm</location>
    </subcellularLocation>
</comment>
<dbReference type="NCBIfam" id="TIGR00172">
    <property type="entry name" value="maf"/>
    <property type="match status" value="1"/>
</dbReference>
<feature type="site" description="Important for substrate specificity" evidence="4">
    <location>
        <position position="158"/>
    </location>
</feature>
<keyword evidence="2 4" id="KW-0378">Hydrolase</keyword>
<evidence type="ECO:0000256" key="3">
    <source>
        <dbReference type="ARBA" id="ARBA00023080"/>
    </source>
</evidence>
<dbReference type="InterPro" id="IPR003697">
    <property type="entry name" value="Maf-like"/>
</dbReference>
<dbReference type="EC" id="3.6.1.9" evidence="4"/>
<feature type="site" description="Important for substrate specificity" evidence="4">
    <location>
        <position position="76"/>
    </location>
</feature>
<gene>
    <name evidence="5" type="ORF">CLW00_104103</name>
</gene>
<dbReference type="GO" id="GO:0036221">
    <property type="term" value="F:UTP diphosphatase activity"/>
    <property type="evidence" value="ECO:0007669"/>
    <property type="project" value="RHEA"/>
</dbReference>
<dbReference type="OrthoDB" id="9807767at2"/>
<evidence type="ECO:0000256" key="1">
    <source>
        <dbReference type="ARBA" id="ARBA00001968"/>
    </source>
</evidence>
<dbReference type="CDD" id="cd00555">
    <property type="entry name" value="Maf"/>
    <property type="match status" value="1"/>
</dbReference>
<keyword evidence="4" id="KW-0963">Cytoplasm</keyword>
<proteinExistence type="inferred from homology"/>
<dbReference type="GO" id="GO:0005737">
    <property type="term" value="C:cytoplasm"/>
    <property type="evidence" value="ECO:0007669"/>
    <property type="project" value="UniProtKB-SubCell"/>
</dbReference>
<comment type="catalytic activity">
    <reaction evidence="4">
        <text>dTTP + H2O = dTMP + diphosphate + H(+)</text>
        <dbReference type="Rhea" id="RHEA:28534"/>
        <dbReference type="ChEBI" id="CHEBI:15377"/>
        <dbReference type="ChEBI" id="CHEBI:15378"/>
        <dbReference type="ChEBI" id="CHEBI:33019"/>
        <dbReference type="ChEBI" id="CHEBI:37568"/>
        <dbReference type="ChEBI" id="CHEBI:63528"/>
        <dbReference type="EC" id="3.6.1.9"/>
    </reaction>
</comment>
<dbReference type="GO" id="GO:0036218">
    <property type="term" value="F:dTTP diphosphatase activity"/>
    <property type="evidence" value="ECO:0007669"/>
    <property type="project" value="RHEA"/>
</dbReference>
<name>A0A2T0WP33_9BACT</name>
<keyword evidence="3 4" id="KW-0546">Nucleotide metabolism</keyword>
<dbReference type="Pfam" id="PF02545">
    <property type="entry name" value="Maf"/>
    <property type="match status" value="1"/>
</dbReference>
<comment type="function">
    <text evidence="4">Nucleoside triphosphate pyrophosphatase that hydrolyzes dTTP and UTP. May have a dual role in cell division arrest and in preventing the incorporation of modified nucleotides into cellular nucleic acids.</text>
</comment>
<dbReference type="GO" id="GO:0009117">
    <property type="term" value="P:nucleotide metabolic process"/>
    <property type="evidence" value="ECO:0007669"/>
    <property type="project" value="UniProtKB-KW"/>
</dbReference>
<dbReference type="PANTHER" id="PTHR43213">
    <property type="entry name" value="BIFUNCTIONAL DTTP/UTP PYROPHOSPHATASE/METHYLTRANSFERASE PROTEIN-RELATED"/>
    <property type="match status" value="1"/>
</dbReference>
<sequence length="191" mass="21530">MMNLKGYKLILASKSPRRAELLKGLGYEFEIRTKEVEESFPTNLPVLDVAAYLSQKKAQAFLAELGENEIILTSDTVVLLEEKVLGKPSDLVEAKEMLRDLSGKTHKVISAITLKSKEKEVTQSDIVTVHFKKLTDQEIDYYVQQFQPLDKAGAYGIQEWVGYIGVTGIEGSYFTVMGLPVHVVYELLKEW</sequence>
<dbReference type="SUPFAM" id="SSF52972">
    <property type="entry name" value="ITPase-like"/>
    <property type="match status" value="1"/>
</dbReference>
<feature type="active site" description="Proton acceptor" evidence="4">
    <location>
        <position position="75"/>
    </location>
</feature>
<protein>
    <recommendedName>
        <fullName evidence="4">dTTP/UTP pyrophosphatase</fullName>
        <shortName evidence="4">dTTPase/UTPase</shortName>
        <ecNumber evidence="4">3.6.1.9</ecNumber>
    </recommendedName>
    <alternativeName>
        <fullName evidence="4">Nucleoside triphosphate pyrophosphatase</fullName>
    </alternativeName>
    <alternativeName>
        <fullName evidence="4">Nucleotide pyrophosphatase</fullName>
        <shortName evidence="4">Nucleotide PPase</shortName>
    </alternativeName>
</protein>
<comment type="caution">
    <text evidence="4">Lacks conserved residue(s) required for the propagation of feature annotation.</text>
</comment>
<dbReference type="Gene3D" id="3.90.950.10">
    <property type="match status" value="1"/>
</dbReference>
<comment type="caution">
    <text evidence="5">The sequence shown here is derived from an EMBL/GenBank/DDBJ whole genome shotgun (WGS) entry which is preliminary data.</text>
</comment>
<evidence type="ECO:0000256" key="2">
    <source>
        <dbReference type="ARBA" id="ARBA00022801"/>
    </source>
</evidence>
<organism evidence="5 6">
    <name type="scientific">Mongoliibacter ruber</name>
    <dbReference type="NCBI Taxonomy" id="1750599"/>
    <lineage>
        <taxon>Bacteria</taxon>
        <taxon>Pseudomonadati</taxon>
        <taxon>Bacteroidota</taxon>
        <taxon>Cytophagia</taxon>
        <taxon>Cytophagales</taxon>
        <taxon>Cyclobacteriaceae</taxon>
        <taxon>Mongoliibacter</taxon>
    </lineage>
</organism>
<dbReference type="EMBL" id="PVTR01000004">
    <property type="protein sequence ID" value="PRY88452.1"/>
    <property type="molecule type" value="Genomic_DNA"/>
</dbReference>
<dbReference type="InterPro" id="IPR029001">
    <property type="entry name" value="ITPase-like_fam"/>
</dbReference>
<keyword evidence="6" id="KW-1185">Reference proteome</keyword>
<dbReference type="AlphaFoldDB" id="A0A2T0WP33"/>
<dbReference type="PANTHER" id="PTHR43213:SF5">
    <property type="entry name" value="BIFUNCTIONAL DTTP_UTP PYROPHOSPHATASE_METHYLTRANSFERASE PROTEIN-RELATED"/>
    <property type="match status" value="1"/>
</dbReference>
<comment type="catalytic activity">
    <reaction evidence="4">
        <text>UTP + H2O = UMP + diphosphate + H(+)</text>
        <dbReference type="Rhea" id="RHEA:29395"/>
        <dbReference type="ChEBI" id="CHEBI:15377"/>
        <dbReference type="ChEBI" id="CHEBI:15378"/>
        <dbReference type="ChEBI" id="CHEBI:33019"/>
        <dbReference type="ChEBI" id="CHEBI:46398"/>
        <dbReference type="ChEBI" id="CHEBI:57865"/>
        <dbReference type="EC" id="3.6.1.9"/>
    </reaction>
</comment>
<feature type="site" description="Important for substrate specificity" evidence="4">
    <location>
        <position position="17"/>
    </location>
</feature>
<dbReference type="Proteomes" id="UP000238157">
    <property type="component" value="Unassembled WGS sequence"/>
</dbReference>
<dbReference type="PIRSF" id="PIRSF006305">
    <property type="entry name" value="Maf"/>
    <property type="match status" value="1"/>
</dbReference>
<comment type="cofactor">
    <cofactor evidence="1 4">
        <name>a divalent metal cation</name>
        <dbReference type="ChEBI" id="CHEBI:60240"/>
    </cofactor>
</comment>
<dbReference type="HAMAP" id="MF_00528">
    <property type="entry name" value="Maf"/>
    <property type="match status" value="1"/>
</dbReference>
<comment type="similarity">
    <text evidence="4">Belongs to the Maf family. YhdE subfamily.</text>
</comment>
<evidence type="ECO:0000256" key="4">
    <source>
        <dbReference type="HAMAP-Rule" id="MF_00528"/>
    </source>
</evidence>